<comment type="caution">
    <text evidence="2">The sequence shown here is derived from an EMBL/GenBank/DDBJ whole genome shotgun (WGS) entry which is preliminary data.</text>
</comment>
<evidence type="ECO:0000313" key="3">
    <source>
        <dbReference type="Proteomes" id="UP000186940"/>
    </source>
</evidence>
<sequence length="368" mass="41624">MSDIRKVVEIPINMGPAHPATHGVLRLRLKLEGEIVREVDPVIGYLHRGMEKLAESLTYPQFIPYTDRLDYAGSMLNNFGYVTAVEKLLGIEVPERAEYLRVMMAELSRIASHLVWLSAWGLDLGAMAPFFYCFREREEILNIFEMLCGARITFSYMRIGGVSKDMPEGFADRLQNFLDMFPEKLSEYETILTENEILLARTVGVGILPKEDAIDYGVTGPIARASGLEYDTRKIEPYSIYDRFDFRIPVEHGCDVYSRYLIRVEEMKQSMKIVQQALDKIPEGEIMAKVPKKIKPEPGRVYSRVEGSKGELGFLIISDGSDKPYRLRIRSPAYSNVAALPVMCENAKIADLVATVGSLDICLGEMDR</sequence>
<dbReference type="PANTHER" id="PTHR11993">
    <property type="entry name" value="NADH-UBIQUINONE OXIDOREDUCTASE 49 KDA SUBUNIT"/>
    <property type="match status" value="1"/>
</dbReference>
<dbReference type="EMBL" id="LYOS01000001">
    <property type="protein sequence ID" value="OFV68847.1"/>
    <property type="molecule type" value="Genomic_DNA"/>
</dbReference>
<accession>A0A1F2PBY8</accession>
<feature type="domain" description="NADH-quinone oxidoreductase subunit D" evidence="1">
    <location>
        <begin position="123"/>
        <end position="296"/>
    </location>
</feature>
<evidence type="ECO:0000313" key="2">
    <source>
        <dbReference type="EMBL" id="OFV68847.1"/>
    </source>
</evidence>
<dbReference type="AlphaFoldDB" id="A0A1F2PBY8"/>
<dbReference type="GO" id="GO:0051287">
    <property type="term" value="F:NAD binding"/>
    <property type="evidence" value="ECO:0007669"/>
    <property type="project" value="InterPro"/>
</dbReference>
<dbReference type="Proteomes" id="UP000186940">
    <property type="component" value="Unassembled WGS sequence"/>
</dbReference>
<dbReference type="PANTHER" id="PTHR11993:SF10">
    <property type="entry name" value="NADH DEHYDROGENASE [UBIQUINONE] IRON-SULFUR PROTEIN 2, MITOCHONDRIAL"/>
    <property type="match status" value="1"/>
</dbReference>
<dbReference type="InterPro" id="IPR029014">
    <property type="entry name" value="NiFe-Hase_large"/>
</dbReference>
<dbReference type="PATRIC" id="fig|1838285.3.peg.531"/>
<dbReference type="SUPFAM" id="SSF56762">
    <property type="entry name" value="HydB/Nqo4-like"/>
    <property type="match status" value="1"/>
</dbReference>
<gene>
    <name evidence="2" type="ORF">SCAL_000523</name>
</gene>
<dbReference type="STRING" id="1838285.SCAL_000523"/>
<keyword evidence="3" id="KW-1185">Reference proteome</keyword>
<dbReference type="NCBIfam" id="NF004739">
    <property type="entry name" value="PRK06075.1"/>
    <property type="match status" value="1"/>
</dbReference>
<name>A0A1F2PBY8_9EURY</name>
<dbReference type="GO" id="GO:0016651">
    <property type="term" value="F:oxidoreductase activity, acting on NAD(P)H"/>
    <property type="evidence" value="ECO:0007669"/>
    <property type="project" value="InterPro"/>
</dbReference>
<reference evidence="2" key="1">
    <citation type="submission" date="2016-05" db="EMBL/GenBank/DDBJ databases">
        <title>Microbial consortia oxidize butane by reversing methanogenesis.</title>
        <authorList>
            <person name="Laso-Perez R."/>
            <person name="Richter M."/>
            <person name="Wegener G."/>
            <person name="Musat F."/>
        </authorList>
    </citation>
    <scope>NUCLEOTIDE SEQUENCE [LARGE SCALE GENOMIC DNA]</scope>
    <source>
        <strain evidence="2">BOX2</strain>
    </source>
</reference>
<evidence type="ECO:0000259" key="1">
    <source>
        <dbReference type="Pfam" id="PF00346"/>
    </source>
</evidence>
<dbReference type="InterPro" id="IPR022885">
    <property type="entry name" value="NDH1_su_D/H"/>
</dbReference>
<organism evidence="2 3">
    <name type="scientific">Candidatus Syntropharchaeum caldarium</name>
    <dbReference type="NCBI Taxonomy" id="1838285"/>
    <lineage>
        <taxon>Archaea</taxon>
        <taxon>Methanobacteriati</taxon>
        <taxon>Methanobacteriota</taxon>
        <taxon>Stenosarchaea group</taxon>
        <taxon>Methanomicrobia</taxon>
        <taxon>Methanosarcinales</taxon>
        <taxon>ANME-2 cluster</taxon>
        <taxon>Candidatus Syntropharchaeum</taxon>
    </lineage>
</organism>
<dbReference type="HAMAP" id="MF_01358">
    <property type="entry name" value="NDH1_NuoD"/>
    <property type="match status" value="1"/>
</dbReference>
<dbReference type="InterPro" id="IPR001135">
    <property type="entry name" value="NADH_Q_OxRdtase_suD"/>
</dbReference>
<dbReference type="Pfam" id="PF00346">
    <property type="entry name" value="Complex1_49kDa"/>
    <property type="match status" value="1"/>
</dbReference>
<protein>
    <submittedName>
        <fullName evidence="2">F420H2:quinone oxidoreductase subunit D</fullName>
    </submittedName>
</protein>
<dbReference type="Gene3D" id="1.10.645.10">
    <property type="entry name" value="Cytochrome-c3 Hydrogenase, chain B"/>
    <property type="match status" value="1"/>
</dbReference>
<dbReference type="NCBIfam" id="NF008974">
    <property type="entry name" value="PRK12322.1"/>
    <property type="match status" value="1"/>
</dbReference>
<proteinExistence type="inferred from homology"/>
<dbReference type="GO" id="GO:0048038">
    <property type="term" value="F:quinone binding"/>
    <property type="evidence" value="ECO:0007669"/>
    <property type="project" value="InterPro"/>
</dbReference>